<accession>A0ABM7RAG4</accession>
<evidence type="ECO:0000256" key="1">
    <source>
        <dbReference type="SAM" id="SignalP"/>
    </source>
</evidence>
<feature type="chain" id="PRO_5047438004" evidence="1">
    <location>
        <begin position="18"/>
        <end position="215"/>
    </location>
</feature>
<feature type="signal peptide" evidence="1">
    <location>
        <begin position="1"/>
        <end position="17"/>
    </location>
</feature>
<proteinExistence type="predicted"/>
<organism evidence="3 4">
    <name type="scientific">Haloferula helveola</name>
    <dbReference type="NCBI Taxonomy" id="490095"/>
    <lineage>
        <taxon>Bacteria</taxon>
        <taxon>Pseudomonadati</taxon>
        <taxon>Verrucomicrobiota</taxon>
        <taxon>Verrucomicrobiia</taxon>
        <taxon>Verrucomicrobiales</taxon>
        <taxon>Verrucomicrobiaceae</taxon>
        <taxon>Haloferula</taxon>
    </lineage>
</organism>
<keyword evidence="1" id="KW-0732">Signal</keyword>
<evidence type="ECO:0000259" key="2">
    <source>
        <dbReference type="Pfam" id="PF06439"/>
    </source>
</evidence>
<sequence length="215" mass="23430">MLIRLLVAMALVSVATAEESKWVSLFDGKTLEGWTSSNGGKPGKGWEVVDGSIHRAAKSGDLISAEEFDDFELEFEWRVSPGVNSGLKYRVRKTPAGWIGPEYQILDDAKHSNGKNPKTSASAMYVMFPASESKALAPVGEWNRSKIVVSGKKLEHWLNGKLVVAAEVGSEAWAAAKKSSKFAKIEGYGEPGPGKILLQDHGGEVWFRSLRIRAL</sequence>
<dbReference type="RefSeq" id="WP_338687860.1">
    <property type="nucleotide sequence ID" value="NZ_AP024702.1"/>
</dbReference>
<gene>
    <name evidence="3" type="ORF">HAHE_02510</name>
</gene>
<dbReference type="Proteomes" id="UP001374893">
    <property type="component" value="Chromosome"/>
</dbReference>
<dbReference type="GO" id="GO:0016787">
    <property type="term" value="F:hydrolase activity"/>
    <property type="evidence" value="ECO:0007669"/>
    <property type="project" value="UniProtKB-KW"/>
</dbReference>
<name>A0ABM7RAG4_9BACT</name>
<dbReference type="Pfam" id="PF06439">
    <property type="entry name" value="3keto-disac_hyd"/>
    <property type="match status" value="1"/>
</dbReference>
<keyword evidence="4" id="KW-1185">Reference proteome</keyword>
<feature type="domain" description="3-keto-alpha-glucoside-1,2-lyase/3-keto-2-hydroxy-glucal hydratase" evidence="2">
    <location>
        <begin position="21"/>
        <end position="213"/>
    </location>
</feature>
<evidence type="ECO:0000313" key="3">
    <source>
        <dbReference type="EMBL" id="BCX46343.1"/>
    </source>
</evidence>
<dbReference type="InterPro" id="IPR010496">
    <property type="entry name" value="AL/BT2_dom"/>
</dbReference>
<dbReference type="EMBL" id="AP024702">
    <property type="protein sequence ID" value="BCX46343.1"/>
    <property type="molecule type" value="Genomic_DNA"/>
</dbReference>
<keyword evidence="3" id="KW-0378">Hydrolase</keyword>
<dbReference type="Gene3D" id="2.60.120.560">
    <property type="entry name" value="Exo-inulinase, domain 1"/>
    <property type="match status" value="1"/>
</dbReference>
<reference evidence="3 4" key="1">
    <citation type="submission" date="2021-06" db="EMBL/GenBank/DDBJ databases">
        <title>Complete genome of Haloferula helveola possessing various polysaccharide degrading enzymes.</title>
        <authorList>
            <person name="Takami H."/>
            <person name="Huang C."/>
            <person name="Hamasaki K."/>
        </authorList>
    </citation>
    <scope>NUCLEOTIDE SEQUENCE [LARGE SCALE GENOMIC DNA]</scope>
    <source>
        <strain evidence="3 4">CN-1</strain>
    </source>
</reference>
<protein>
    <submittedName>
        <fullName evidence="3">Glycosyl hydrolase</fullName>
    </submittedName>
</protein>
<evidence type="ECO:0000313" key="4">
    <source>
        <dbReference type="Proteomes" id="UP001374893"/>
    </source>
</evidence>